<evidence type="ECO:0000256" key="3">
    <source>
        <dbReference type="ARBA" id="ARBA00022763"/>
    </source>
</evidence>
<comment type="caution">
    <text evidence="8">The sequence shown here is derived from an EMBL/GenBank/DDBJ whole genome shotgun (WGS) entry which is preliminary data.</text>
</comment>
<dbReference type="PANTHER" id="PTHR10073">
    <property type="entry name" value="DNA MISMATCH REPAIR PROTEIN MLH, PMS, MUTL"/>
    <property type="match status" value="1"/>
</dbReference>
<dbReference type="GO" id="GO:0140664">
    <property type="term" value="F:ATP-dependent DNA damage sensor activity"/>
    <property type="evidence" value="ECO:0007669"/>
    <property type="project" value="InterPro"/>
</dbReference>
<dbReference type="InterPro" id="IPR002099">
    <property type="entry name" value="MutL/Mlh/PMS"/>
</dbReference>
<feature type="compositionally biased region" description="Polar residues" evidence="6">
    <location>
        <begin position="591"/>
        <end position="600"/>
    </location>
</feature>
<dbReference type="FunFam" id="3.30.230.10:FF:000014">
    <property type="entry name" value="DNA mismatch repair protein Mlh1"/>
    <property type="match status" value="1"/>
</dbReference>
<keyword evidence="5" id="KW-0539">Nucleus</keyword>
<dbReference type="InterPro" id="IPR020568">
    <property type="entry name" value="Ribosomal_Su5_D2-typ_SF"/>
</dbReference>
<dbReference type="CDD" id="cd16926">
    <property type="entry name" value="HATPase_MutL-MLH-PMS-like"/>
    <property type="match status" value="1"/>
</dbReference>
<evidence type="ECO:0000256" key="5">
    <source>
        <dbReference type="ARBA" id="ARBA00023242"/>
    </source>
</evidence>
<accession>A0A0J7NKF6</accession>
<dbReference type="GO" id="GO:0016887">
    <property type="term" value="F:ATP hydrolysis activity"/>
    <property type="evidence" value="ECO:0007669"/>
    <property type="project" value="InterPro"/>
</dbReference>
<feature type="compositionally biased region" description="Basic and acidic residues" evidence="6">
    <location>
        <begin position="566"/>
        <end position="575"/>
    </location>
</feature>
<protein>
    <submittedName>
        <fullName evidence="8">Dna mismatch repair protein mlh1</fullName>
    </submittedName>
</protein>
<evidence type="ECO:0000256" key="2">
    <source>
        <dbReference type="ARBA" id="ARBA00006082"/>
    </source>
</evidence>
<dbReference type="NCBIfam" id="TIGR00585">
    <property type="entry name" value="mutl"/>
    <property type="match status" value="1"/>
</dbReference>
<dbReference type="SMART" id="SM01340">
    <property type="entry name" value="DNA_mis_repair"/>
    <property type="match status" value="1"/>
</dbReference>
<reference evidence="8 9" key="1">
    <citation type="submission" date="2015-04" db="EMBL/GenBank/DDBJ databases">
        <title>Lasius niger genome sequencing.</title>
        <authorList>
            <person name="Konorov E.A."/>
            <person name="Nikitin M.A."/>
            <person name="Kirill M.V."/>
            <person name="Chang P."/>
        </authorList>
    </citation>
    <scope>NUCLEOTIDE SEQUENCE [LARGE SCALE GENOMIC DNA]</scope>
    <source>
        <tissue evidence="8">Whole</tissue>
    </source>
</reference>
<dbReference type="InterPro" id="IPR014762">
    <property type="entry name" value="DNA_mismatch_repair_CS"/>
</dbReference>
<dbReference type="FunFam" id="3.30.565.10:FF:000109">
    <property type="entry name" value="Related to MLH1-DNA mismatch repair protein"/>
    <property type="match status" value="1"/>
</dbReference>
<evidence type="ECO:0000256" key="1">
    <source>
        <dbReference type="ARBA" id="ARBA00004123"/>
    </source>
</evidence>
<dbReference type="PANTHER" id="PTHR10073:SF12">
    <property type="entry name" value="DNA MISMATCH REPAIR PROTEIN MLH1"/>
    <property type="match status" value="1"/>
</dbReference>
<evidence type="ECO:0000313" key="9">
    <source>
        <dbReference type="Proteomes" id="UP000036403"/>
    </source>
</evidence>
<dbReference type="CDD" id="cd03483">
    <property type="entry name" value="MutL_Trans_MLH1"/>
    <property type="match status" value="1"/>
</dbReference>
<name>A0A0J7NKF6_LASNI</name>
<dbReference type="GO" id="GO:0032389">
    <property type="term" value="C:MutLalpha complex"/>
    <property type="evidence" value="ECO:0007669"/>
    <property type="project" value="TreeGrafter"/>
</dbReference>
<feature type="compositionally biased region" description="Polar residues" evidence="6">
    <location>
        <begin position="493"/>
        <end position="504"/>
    </location>
</feature>
<dbReference type="GO" id="GO:0006298">
    <property type="term" value="P:mismatch repair"/>
    <property type="evidence" value="ECO:0007669"/>
    <property type="project" value="InterPro"/>
</dbReference>
<dbReference type="Pfam" id="PF01119">
    <property type="entry name" value="DNA_mis_repair"/>
    <property type="match status" value="1"/>
</dbReference>
<feature type="domain" description="DNA mismatch repair protein S5" evidence="7">
    <location>
        <begin position="215"/>
        <end position="334"/>
    </location>
</feature>
<dbReference type="SUPFAM" id="SSF54211">
    <property type="entry name" value="Ribosomal protein S5 domain 2-like"/>
    <property type="match status" value="1"/>
</dbReference>
<dbReference type="GO" id="GO:0005524">
    <property type="term" value="F:ATP binding"/>
    <property type="evidence" value="ECO:0007669"/>
    <property type="project" value="InterPro"/>
</dbReference>
<dbReference type="Pfam" id="PF13589">
    <property type="entry name" value="HATPase_c_3"/>
    <property type="match status" value="1"/>
</dbReference>
<dbReference type="EMBL" id="LBMM01003943">
    <property type="protein sequence ID" value="KMQ92965.1"/>
    <property type="molecule type" value="Genomic_DNA"/>
</dbReference>
<dbReference type="PROSITE" id="PS00058">
    <property type="entry name" value="DNA_MISMATCH_REPAIR_1"/>
    <property type="match status" value="1"/>
</dbReference>
<gene>
    <name evidence="8" type="ORF">RF55_6988</name>
</gene>
<proteinExistence type="inferred from homology"/>
<dbReference type="Gene3D" id="3.30.230.10">
    <property type="match status" value="1"/>
</dbReference>
<dbReference type="GO" id="GO:0030983">
    <property type="term" value="F:mismatched DNA binding"/>
    <property type="evidence" value="ECO:0007669"/>
    <property type="project" value="InterPro"/>
</dbReference>
<keyword evidence="4" id="KW-0234">DNA repair</keyword>
<dbReference type="InterPro" id="IPR038973">
    <property type="entry name" value="MutL/Mlh/Pms-like"/>
</dbReference>
<dbReference type="Gene3D" id="3.30.565.10">
    <property type="entry name" value="Histidine kinase-like ATPase, C-terminal domain"/>
    <property type="match status" value="1"/>
</dbReference>
<dbReference type="AlphaFoldDB" id="A0A0J7NKF6"/>
<evidence type="ECO:0000259" key="7">
    <source>
        <dbReference type="SMART" id="SM01340"/>
    </source>
</evidence>
<dbReference type="OrthoDB" id="10263226at2759"/>
<evidence type="ECO:0000313" key="8">
    <source>
        <dbReference type="EMBL" id="KMQ92965.1"/>
    </source>
</evidence>
<organism evidence="8 9">
    <name type="scientific">Lasius niger</name>
    <name type="common">Black garden ant</name>
    <dbReference type="NCBI Taxonomy" id="67767"/>
    <lineage>
        <taxon>Eukaryota</taxon>
        <taxon>Metazoa</taxon>
        <taxon>Ecdysozoa</taxon>
        <taxon>Arthropoda</taxon>
        <taxon>Hexapoda</taxon>
        <taxon>Insecta</taxon>
        <taxon>Pterygota</taxon>
        <taxon>Neoptera</taxon>
        <taxon>Endopterygota</taxon>
        <taxon>Hymenoptera</taxon>
        <taxon>Apocrita</taxon>
        <taxon>Aculeata</taxon>
        <taxon>Formicoidea</taxon>
        <taxon>Formicidae</taxon>
        <taxon>Formicinae</taxon>
        <taxon>Lasius</taxon>
        <taxon>Lasius</taxon>
    </lineage>
</organism>
<feature type="region of interest" description="Disordered" evidence="6">
    <location>
        <begin position="493"/>
        <end position="519"/>
    </location>
</feature>
<dbReference type="SUPFAM" id="SSF55874">
    <property type="entry name" value="ATPase domain of HSP90 chaperone/DNA topoisomerase II/histidine kinase"/>
    <property type="match status" value="1"/>
</dbReference>
<comment type="similarity">
    <text evidence="2">Belongs to the DNA mismatch repair MutL/HexB family.</text>
</comment>
<sequence>MCTPAKIKKLDEAVVNKIAAGEIIQRPANALKELIENSLDAKATNIQVTMKEGGLKLLQIQDNGTGIRKEDMGIVCERFTTSKLQKFEDLSGLTTYGFRGEALASISHIALLTITTKTADEKCAYKASYINSKLKAPPAPCAGNQGTIITIENLFYNVATRRKALSNPSEEFNKITEIVMKYAVHNPTVGFTLKKHGESSAQVRTPHNSTKQSNIRILYGNPVARELLEVELDDDAYKFKMQGLVTNPNYTNKRMVMLLFINNRLVDSSSIRKMLEEIYSVYLPKKAHPWCYISLDINPQNIDVNVHPTKHEVRFLHEDAIIERMKFALDERLAGNSASRTFYLQARLPKADITKNVLEEVLPEYNKENPDKSKKVHAREMIRTDSSDQKLDKFNFTIHTDFKHDSNTLIEKSTHNVESESLNCGIPLEMNVSDITLENPSTDNKCQETDSNSNLNIAEHNSISLCRREIHVEETPVNSSTHWSDILDIVSSESQNTCNPSTSAQKDKSDNIRSKNSMYDITEFLQDSDETMDESVEDNSRDIIADKARKRVYQYFGNKDIMDERKKNLEKEKEQTTLQDTDDNKKEDEGSISNTNQSENVPIEESASTDESPKSSSQFKSYSVNNFKHEVKLTSILKLRKEIEDECHEGLRNILANLTFVGCIDQTSALIQSGMNLYICNTRKLVEELFYEIMLYDFANFGVIKFSERISLFDLAMIALDSGETGWTEEDGPKDELAAKVKELLLEKADMMNEYFSIVMDKVGNLRSLPVILDKYFPYEAEIPLYIMRLATEVDWRKEQMCFQNICRETAKFYSYINPKPQTHDWKYITEHVLYPAIKESLLPPKHFAHDSTILQIASLPDLYKVFERC</sequence>
<dbReference type="InterPro" id="IPR014721">
    <property type="entry name" value="Ribsml_uS5_D2-typ_fold_subgr"/>
</dbReference>
<evidence type="ECO:0000256" key="6">
    <source>
        <dbReference type="SAM" id="MobiDB-lite"/>
    </source>
</evidence>
<dbReference type="InterPro" id="IPR013507">
    <property type="entry name" value="DNA_mismatch_S5_2-like"/>
</dbReference>
<comment type="subcellular location">
    <subcellularLocation>
        <location evidence="1">Nucleus</location>
    </subcellularLocation>
</comment>
<dbReference type="InterPro" id="IPR036890">
    <property type="entry name" value="HATPase_C_sf"/>
</dbReference>
<dbReference type="PaxDb" id="67767-A0A0J7NKF6"/>
<dbReference type="Pfam" id="PF16413">
    <property type="entry name" value="Mlh1_C"/>
    <property type="match status" value="1"/>
</dbReference>
<keyword evidence="9" id="KW-1185">Reference proteome</keyword>
<keyword evidence="3" id="KW-0227">DNA damage</keyword>
<evidence type="ECO:0000256" key="4">
    <source>
        <dbReference type="ARBA" id="ARBA00023204"/>
    </source>
</evidence>
<feature type="region of interest" description="Disordered" evidence="6">
    <location>
        <begin position="566"/>
        <end position="619"/>
    </location>
</feature>
<dbReference type="Proteomes" id="UP000036403">
    <property type="component" value="Unassembled WGS sequence"/>
</dbReference>
<dbReference type="STRING" id="67767.A0A0J7NKF6"/>
<dbReference type="InterPro" id="IPR032189">
    <property type="entry name" value="Mlh1_C"/>
</dbReference>